<keyword evidence="4" id="KW-1185">Reference proteome</keyword>
<dbReference type="Pfam" id="PF18962">
    <property type="entry name" value="Por_Secre_tail"/>
    <property type="match status" value="1"/>
</dbReference>
<feature type="domain" description="BIG2" evidence="2">
    <location>
        <begin position="641"/>
        <end position="718"/>
    </location>
</feature>
<proteinExistence type="predicted"/>
<dbReference type="SUPFAM" id="SSF49785">
    <property type="entry name" value="Galactose-binding domain-like"/>
    <property type="match status" value="1"/>
</dbReference>
<feature type="domain" description="BIG2" evidence="2">
    <location>
        <begin position="864"/>
        <end position="940"/>
    </location>
</feature>
<dbReference type="InterPro" id="IPR026444">
    <property type="entry name" value="Secre_tail"/>
</dbReference>
<dbReference type="SUPFAM" id="SSF49373">
    <property type="entry name" value="Invasin/intimin cell-adhesion fragments"/>
    <property type="match status" value="3"/>
</dbReference>
<feature type="signal peptide" evidence="1">
    <location>
        <begin position="1"/>
        <end position="19"/>
    </location>
</feature>
<dbReference type="Proteomes" id="UP000678679">
    <property type="component" value="Chromosome 2"/>
</dbReference>
<dbReference type="SUPFAM" id="SSF51126">
    <property type="entry name" value="Pectin lyase-like"/>
    <property type="match status" value="2"/>
</dbReference>
<dbReference type="Gene3D" id="2.60.120.260">
    <property type="entry name" value="Galactose-binding domain-like"/>
    <property type="match status" value="1"/>
</dbReference>
<name>A0AAX1NG55_9BACT</name>
<gene>
    <name evidence="3" type="ORF">KMW28_24290</name>
</gene>
<accession>A0AAX1NG55</accession>
<dbReference type="RefSeq" id="WP_169661806.1">
    <property type="nucleotide sequence ID" value="NZ_CP076133.1"/>
</dbReference>
<feature type="chain" id="PRO_5043892214" evidence="1">
    <location>
        <begin position="20"/>
        <end position="1086"/>
    </location>
</feature>
<evidence type="ECO:0000256" key="1">
    <source>
        <dbReference type="SAM" id="SignalP"/>
    </source>
</evidence>
<dbReference type="InterPro" id="IPR006626">
    <property type="entry name" value="PbH1"/>
</dbReference>
<dbReference type="Gene3D" id="2.160.20.10">
    <property type="entry name" value="Single-stranded right-handed beta-helix, Pectin lyase-like"/>
    <property type="match status" value="1"/>
</dbReference>
<reference evidence="3 4" key="1">
    <citation type="submission" date="2021-05" db="EMBL/GenBank/DDBJ databases">
        <title>Comparative genomic studies on the polysaccharide-degrading batcterial strains of the Flammeovirga genus.</title>
        <authorList>
            <person name="Zewei F."/>
            <person name="Zheng Z."/>
            <person name="Yu L."/>
            <person name="Ruyue G."/>
            <person name="Yanhong M."/>
            <person name="Yuanyuan C."/>
            <person name="Jingyan G."/>
            <person name="Wenjun H."/>
        </authorList>
    </citation>
    <scope>NUCLEOTIDE SEQUENCE [LARGE SCALE GENOMIC DNA]</scope>
    <source>
        <strain evidence="3 4">NBRC:100898</strain>
    </source>
</reference>
<evidence type="ECO:0000313" key="3">
    <source>
        <dbReference type="EMBL" id="QWG05543.1"/>
    </source>
</evidence>
<dbReference type="InterPro" id="IPR012334">
    <property type="entry name" value="Pectin_lyas_fold"/>
</dbReference>
<organism evidence="3 4">
    <name type="scientific">Flammeovirga yaeyamensis</name>
    <dbReference type="NCBI Taxonomy" id="367791"/>
    <lineage>
        <taxon>Bacteria</taxon>
        <taxon>Pseudomonadati</taxon>
        <taxon>Bacteroidota</taxon>
        <taxon>Cytophagia</taxon>
        <taxon>Cytophagales</taxon>
        <taxon>Flammeovirgaceae</taxon>
        <taxon>Flammeovirga</taxon>
    </lineage>
</organism>
<dbReference type="InterPro" id="IPR008964">
    <property type="entry name" value="Invasin/intimin_cell_adhesion"/>
</dbReference>
<evidence type="ECO:0000313" key="4">
    <source>
        <dbReference type="Proteomes" id="UP000678679"/>
    </source>
</evidence>
<dbReference type="SMART" id="SM00635">
    <property type="entry name" value="BID_2"/>
    <property type="match status" value="3"/>
</dbReference>
<evidence type="ECO:0000259" key="2">
    <source>
        <dbReference type="SMART" id="SM00635"/>
    </source>
</evidence>
<dbReference type="InterPro" id="IPR011050">
    <property type="entry name" value="Pectin_lyase_fold/virulence"/>
</dbReference>
<dbReference type="Pfam" id="PF02368">
    <property type="entry name" value="Big_2"/>
    <property type="match status" value="3"/>
</dbReference>
<dbReference type="AlphaFoldDB" id="A0AAX1NG55"/>
<dbReference type="Gene3D" id="2.60.40.1080">
    <property type="match status" value="3"/>
</dbReference>
<feature type="domain" description="BIG2" evidence="2">
    <location>
        <begin position="558"/>
        <end position="635"/>
    </location>
</feature>
<dbReference type="SMART" id="SM00710">
    <property type="entry name" value="PbH1"/>
    <property type="match status" value="7"/>
</dbReference>
<dbReference type="EMBL" id="CP076133">
    <property type="protein sequence ID" value="QWG05543.1"/>
    <property type="molecule type" value="Genomic_DNA"/>
</dbReference>
<protein>
    <submittedName>
        <fullName evidence="3">Ig-like domain-containing protein</fullName>
    </submittedName>
</protein>
<dbReference type="NCBIfam" id="TIGR04183">
    <property type="entry name" value="Por_Secre_tail"/>
    <property type="match status" value="1"/>
</dbReference>
<dbReference type="InterPro" id="IPR003343">
    <property type="entry name" value="Big_2"/>
</dbReference>
<sequence>MKRTLFLILASILCSAIYAEDYYLSSVSGSDTNAGTSANSPWKTLSKMNSIQLGPGDRVLFKSNETFRGEFIVNGSGTEGNPIIITSYGTGSKPIVTGQVGEAGGGDYMQAILVENNDNIVFDGLEIQNNRTVDRYDVDSKKAFGIHIRNFTDNTSLKNFVFRNMTFKSVYAVEPILYKPDFDKLEVSAIRVYNIQNTLDKVRNIQNVLVEDSYFTDIQRLGVHFKHDGANAIGNGTDKMNRIQDVVVRNCTFDHLGGSSVLPQRTYNCLIEHNMFDHPGASTDPRMPGRGSAVWNWHSINTVVQYNSCISSRGYLDSHGAHVDNENDYTFIQYNYMIDCEGGFVEILGGSNNSVYRFNVSVNDGWREDGGVSGAWWNSNHTIWISPDIMNKKPVRCEVNYIYNNTMVLDRNFETCIEIDAKDTHIFNNIFYTINGGGIGTKHTVIKTNDAPFVVDNNLYFGNIDSRFTDYDNNQVNADPSFTNIGSGADKYKLNSNSPALYSGITNPGPAIPGAGTGIFVDLPPYPTQDYYGNPVDYASGNISIGAYNGVGDSGGEPVSGITVTPSQVTINDGQTVDLDETVAPENASNKRVSWTSSNESVATVDDYGVVTAIACGTANITATTLDGGFTATSRVTVNIPVSSVSLVSSTLDLTVNDSYQLTATVLPANACTKEVSWTSSNTNVATISNSGRVMAIGTGTATITVNTMDGNFSSTVDVTVRSEPIETNLLLNPGFESGSVSWTFNGSSSVISNNQRSGSNAGYIDGSGGIFQIINLNANTTYVLSAYGKVGQVGQSFYLGLTNESTGNFIENRLYTTTSYQSHSITFTTGSDNLQYRVWSWNDDGGSYYVDDFKLIEENDDIPVTGVTLNTNAASIDSDGEVTLSAYILPSNASNKAVTWSSSNLAVATVNNGVVTAVSEGTVLITATTLDGNYTATAEINVLTEATVAEWEPKAYPQGAQVMYNGVLYEVVWSSGVKTGNCVPSSCSGWKEVSTNNTSSARTITDKTNSNISVYPNPSTGTINVNLNGMEGVNEVMIFGLQGQVVFKQQIIADKITINTGNLKGLFVLTLQGPSQFYSERIIIE</sequence>
<dbReference type="KEGG" id="fya:KMW28_24290"/>
<dbReference type="InterPro" id="IPR008979">
    <property type="entry name" value="Galactose-bd-like_sf"/>
</dbReference>
<keyword evidence="1" id="KW-0732">Signal</keyword>